<dbReference type="SMART" id="SM00028">
    <property type="entry name" value="TPR"/>
    <property type="match status" value="4"/>
</dbReference>
<evidence type="ECO:0000259" key="2">
    <source>
        <dbReference type="Pfam" id="PF12770"/>
    </source>
</evidence>
<feature type="domain" description="CHAT" evidence="2">
    <location>
        <begin position="612"/>
        <end position="886"/>
    </location>
</feature>
<dbReference type="InterPro" id="IPR011990">
    <property type="entry name" value="TPR-like_helical_dom_sf"/>
</dbReference>
<feature type="repeat" description="TPR" evidence="1">
    <location>
        <begin position="184"/>
        <end position="217"/>
    </location>
</feature>
<sequence length="888" mass="99174">MSRQSSVRIVLGLLFLSSLTISLWLGDLPATTWQLQRGNPATAQSPDASQLVQQGVEHYQLGDFTSAIEYWQTALTTYQETNNRPNQTIVLENLARAYQQIGQIDEAINYWEKVITNYQQLGDLQQVGRMLTELAQAYSKLGQNQTAIALLCGTFNYDNPQDNPCVPESALQLAHSHQDQLGVAAALGSLGDAYRLRGKYDLAINYLEESLTIAQEIDHLPYQSSALNSLGNAYSSKAQLSYRRANSADKIGYTTKASELEAKAKNNDREALKYFQTSLDLAITQNDQSGQIRARLNEIPLYYRLSESSASVMKWQKEWQKAYSLLETLPDSQDKVYAAIELANLLQPIAPAHETSPWIRCYQPKLEPQATALLAQAVSIAQRINDHRSQSFALGELSHIYECRGEYTKALELSQQARLAAEQNLLAKDSLYLWEWQTARIFKEQGKVTEAIGAYENAIATLETIRSDILTASRDVQFDFLDTVNPIYRQLVALRLEGDQTFLKSASPDVRTQNINIVLKTIDGLKLAELQDYFGNDCVLAAVNPARVDLVSTRTAVISTIILKDRTAVILSLPNGEKQWSWIDSDRDSIRQDINKFRRELESFFEPYNSQQAQKIYNWLIRPFANQLEQAKIETLVFINDGILRTVPMAALHDGEKFLVERYAIATTPTLTLTEPKALTAGSWRALVLGLTKEAIVDGREFEALSNVSTEVKAVTQTIPESKQLLDEEFTRDRLQEELGTTVYPIIHIATHGEFGTEPEDTFLVTGENDQLTIDELDRVIRSVTSTTEPVELISLTACRTATGDDRAALGLAGVAVQAGARSALASLWFINDQTTAQIAAQFYQGLRQSNLNKAQALRAAQIALLEAGGQYARPAYWAPYLVIGNWF</sequence>
<proteinExistence type="predicted"/>
<dbReference type="Proteomes" id="UP000177870">
    <property type="component" value="Chromosome"/>
</dbReference>
<dbReference type="Pfam" id="PF12770">
    <property type="entry name" value="CHAT"/>
    <property type="match status" value="1"/>
</dbReference>
<dbReference type="InterPro" id="IPR024983">
    <property type="entry name" value="CHAT_dom"/>
</dbReference>
<dbReference type="Gene3D" id="1.25.40.10">
    <property type="entry name" value="Tetratricopeptide repeat domain"/>
    <property type="match status" value="3"/>
</dbReference>
<dbReference type="OrthoDB" id="448399at2"/>
<evidence type="ECO:0000313" key="3">
    <source>
        <dbReference type="EMBL" id="AOX01230.1"/>
    </source>
</evidence>
<reference evidence="4" key="1">
    <citation type="submission" date="2016-10" db="EMBL/GenBank/DDBJ databases">
        <title>Comparative genomics uncovers the prolific and rare metabolic potential of the cyanobacterial genus Moorea.</title>
        <authorList>
            <person name="Leao T."/>
            <person name="Castelao G."/>
            <person name="Korobeynikov A."/>
            <person name="Monroe E.A."/>
            <person name="Podell S."/>
            <person name="Glukhov E."/>
            <person name="Allen E."/>
            <person name="Gerwick W.H."/>
            <person name="Gerwick L."/>
        </authorList>
    </citation>
    <scope>NUCLEOTIDE SEQUENCE [LARGE SCALE GENOMIC DNA]</scope>
    <source>
        <strain evidence="4">PAL-8-15-08-1</strain>
    </source>
</reference>
<dbReference type="SUPFAM" id="SSF48452">
    <property type="entry name" value="TPR-like"/>
    <property type="match status" value="2"/>
</dbReference>
<dbReference type="STRING" id="1458985.BJP34_18890"/>
<dbReference type="PANTHER" id="PTHR10098:SF112">
    <property type="entry name" value="SLR0380 PROTEIN"/>
    <property type="match status" value="1"/>
</dbReference>
<evidence type="ECO:0000256" key="1">
    <source>
        <dbReference type="PROSITE-ProRule" id="PRU00339"/>
    </source>
</evidence>
<accession>A0A1D8TU91</accession>
<dbReference type="PROSITE" id="PS50005">
    <property type="entry name" value="TPR"/>
    <property type="match status" value="1"/>
</dbReference>
<protein>
    <recommendedName>
        <fullName evidence="2">CHAT domain-containing protein</fullName>
    </recommendedName>
</protein>
<dbReference type="AlphaFoldDB" id="A0A1D8TU91"/>
<name>A0A1D8TU91_9CYAN</name>
<dbReference type="PANTHER" id="PTHR10098">
    <property type="entry name" value="RAPSYN-RELATED"/>
    <property type="match status" value="1"/>
</dbReference>
<dbReference type="InterPro" id="IPR019734">
    <property type="entry name" value="TPR_rpt"/>
</dbReference>
<organism evidence="3 4">
    <name type="scientific">Moorena producens PAL-8-15-08-1</name>
    <dbReference type="NCBI Taxonomy" id="1458985"/>
    <lineage>
        <taxon>Bacteria</taxon>
        <taxon>Bacillati</taxon>
        <taxon>Cyanobacteriota</taxon>
        <taxon>Cyanophyceae</taxon>
        <taxon>Coleofasciculales</taxon>
        <taxon>Coleofasciculaceae</taxon>
        <taxon>Moorena</taxon>
    </lineage>
</organism>
<dbReference type="KEGG" id="mpro:BJP34_18890"/>
<gene>
    <name evidence="3" type="ORF">BJP34_18890</name>
</gene>
<evidence type="ECO:0000313" key="4">
    <source>
        <dbReference type="Proteomes" id="UP000177870"/>
    </source>
</evidence>
<dbReference type="Pfam" id="PF13424">
    <property type="entry name" value="TPR_12"/>
    <property type="match status" value="2"/>
</dbReference>
<keyword evidence="1" id="KW-0802">TPR repeat</keyword>
<dbReference type="EMBL" id="CP017599">
    <property type="protein sequence ID" value="AOX01230.1"/>
    <property type="molecule type" value="Genomic_DNA"/>
</dbReference>
<dbReference type="RefSeq" id="WP_070393675.1">
    <property type="nucleotide sequence ID" value="NZ_CP017599.1"/>
</dbReference>